<dbReference type="Proteomes" id="UP000295357">
    <property type="component" value="Unassembled WGS sequence"/>
</dbReference>
<feature type="non-terminal residue" evidence="2">
    <location>
        <position position="1"/>
    </location>
</feature>
<comment type="caution">
    <text evidence="2">The sequence shown here is derived from an EMBL/GenBank/DDBJ whole genome shotgun (WGS) entry which is preliminary data.</text>
</comment>
<evidence type="ECO:0000313" key="3">
    <source>
        <dbReference type="EMBL" id="TDP09166.1"/>
    </source>
</evidence>
<organism evidence="2 4">
    <name type="scientific">Roseateles asaccharophilus</name>
    <dbReference type="NCBI Taxonomy" id="582607"/>
    <lineage>
        <taxon>Bacteria</taxon>
        <taxon>Pseudomonadati</taxon>
        <taxon>Pseudomonadota</taxon>
        <taxon>Betaproteobacteria</taxon>
        <taxon>Burkholderiales</taxon>
        <taxon>Sphaerotilaceae</taxon>
        <taxon>Roseateles</taxon>
    </lineage>
</organism>
<feature type="region of interest" description="Disordered" evidence="1">
    <location>
        <begin position="1"/>
        <end position="29"/>
    </location>
</feature>
<dbReference type="EMBL" id="SNXE01000005">
    <property type="protein sequence ID" value="TDP09166.1"/>
    <property type="molecule type" value="Genomic_DNA"/>
</dbReference>
<proteinExistence type="predicted"/>
<protein>
    <submittedName>
        <fullName evidence="2">Uncharacterized protein</fullName>
    </submittedName>
</protein>
<keyword evidence="4" id="KW-1185">Reference proteome</keyword>
<reference evidence="2 4" key="1">
    <citation type="submission" date="2019-03" db="EMBL/GenBank/DDBJ databases">
        <title>Genomic Encyclopedia of Type Strains, Phase IV (KMG-IV): sequencing the most valuable type-strain genomes for metagenomic binning, comparative biology and taxonomic classification.</title>
        <authorList>
            <person name="Goeker M."/>
        </authorList>
    </citation>
    <scope>NUCLEOTIDE SEQUENCE [LARGE SCALE GENOMIC DNA]</scope>
    <source>
        <strain evidence="2 4">DSM 25082</strain>
    </source>
</reference>
<accession>A0A4V3CI83</accession>
<evidence type="ECO:0000313" key="4">
    <source>
        <dbReference type="Proteomes" id="UP000295357"/>
    </source>
</evidence>
<dbReference type="AlphaFoldDB" id="A0A4V3CI83"/>
<sequence>ALEVNNAYTSGDEWRPQPLEKRGEIAHEF</sequence>
<dbReference type="EMBL" id="SNXE01000017">
    <property type="protein sequence ID" value="TDP04503.1"/>
    <property type="molecule type" value="Genomic_DNA"/>
</dbReference>
<evidence type="ECO:0000256" key="1">
    <source>
        <dbReference type="SAM" id="MobiDB-lite"/>
    </source>
</evidence>
<feature type="compositionally biased region" description="Basic and acidic residues" evidence="1">
    <location>
        <begin position="12"/>
        <end position="29"/>
    </location>
</feature>
<gene>
    <name evidence="3" type="ORF">DFR39_1051</name>
    <name evidence="2" type="ORF">DFR39_1171</name>
</gene>
<name>A0A4V3CI83_9BURK</name>
<evidence type="ECO:0000313" key="2">
    <source>
        <dbReference type="EMBL" id="TDP04503.1"/>
    </source>
</evidence>